<keyword evidence="4 8" id="KW-0540">Nuclease</keyword>
<comment type="similarity">
    <text evidence="3">Belongs to the RNase HII family. Eukaryotic subfamily.</text>
</comment>
<evidence type="ECO:0000256" key="2">
    <source>
        <dbReference type="ARBA" id="ARBA00001946"/>
    </source>
</evidence>
<dbReference type="GO" id="GO:0032299">
    <property type="term" value="C:ribonuclease H2 complex"/>
    <property type="evidence" value="ECO:0007669"/>
    <property type="project" value="EnsemblFungi"/>
</dbReference>
<dbReference type="InterPro" id="IPR023160">
    <property type="entry name" value="RNase_HII_hlx-loop-hlx_cap_dom"/>
</dbReference>
<evidence type="ECO:0000256" key="6">
    <source>
        <dbReference type="ARBA" id="ARBA00022759"/>
    </source>
</evidence>
<dbReference type="VEuPathDB" id="MicrosporidiaDB:H312_02187"/>
<dbReference type="InterPro" id="IPR024567">
    <property type="entry name" value="RNase_HII/HIII_dom"/>
</dbReference>
<dbReference type="FunFam" id="1.10.10.460:FF:000001">
    <property type="entry name" value="Ribonuclease"/>
    <property type="match status" value="1"/>
</dbReference>
<dbReference type="GO" id="GO:0003723">
    <property type="term" value="F:RNA binding"/>
    <property type="evidence" value="ECO:0007669"/>
    <property type="project" value="UniProtKB-UniRule"/>
</dbReference>
<feature type="domain" description="RNase H type-2" evidence="10">
    <location>
        <begin position="14"/>
        <end position="213"/>
    </location>
</feature>
<dbReference type="GO" id="GO:0006298">
    <property type="term" value="P:mismatch repair"/>
    <property type="evidence" value="ECO:0007669"/>
    <property type="project" value="TreeGrafter"/>
</dbReference>
<dbReference type="InterPro" id="IPR004649">
    <property type="entry name" value="RNase_H2_suA"/>
</dbReference>
<dbReference type="PANTHER" id="PTHR10954:SF7">
    <property type="entry name" value="RIBONUCLEASE H2 SUBUNIT A"/>
    <property type="match status" value="1"/>
</dbReference>
<dbReference type="EC" id="3.1.26.4" evidence="9"/>
<dbReference type="OrthoDB" id="7462577at2759"/>
<dbReference type="Pfam" id="PF01351">
    <property type="entry name" value="RNase_HII"/>
    <property type="match status" value="1"/>
</dbReference>
<organism evidence="11 12">
    <name type="scientific">Anncaliia algerae PRA339</name>
    <dbReference type="NCBI Taxonomy" id="1288291"/>
    <lineage>
        <taxon>Eukaryota</taxon>
        <taxon>Fungi</taxon>
        <taxon>Fungi incertae sedis</taxon>
        <taxon>Microsporidia</taxon>
        <taxon>Tubulinosematoidea</taxon>
        <taxon>Tubulinosematidae</taxon>
        <taxon>Anncaliia</taxon>
    </lineage>
</organism>
<evidence type="ECO:0000313" key="12">
    <source>
        <dbReference type="Proteomes" id="UP000030655"/>
    </source>
</evidence>
<proteinExistence type="inferred from homology"/>
<protein>
    <recommendedName>
        <fullName evidence="9">Ribonuclease</fullName>
        <ecNumber evidence="9">3.1.26.4</ecNumber>
    </recommendedName>
</protein>
<evidence type="ECO:0000259" key="10">
    <source>
        <dbReference type="PROSITE" id="PS51975"/>
    </source>
</evidence>
<dbReference type="GO" id="GO:0005634">
    <property type="term" value="C:nucleus"/>
    <property type="evidence" value="ECO:0007669"/>
    <property type="project" value="EnsemblFungi"/>
</dbReference>
<feature type="binding site" evidence="8">
    <location>
        <position position="116"/>
    </location>
    <ligand>
        <name>a divalent metal cation</name>
        <dbReference type="ChEBI" id="CHEBI:60240"/>
    </ligand>
</feature>
<keyword evidence="6 8" id="KW-0255">Endonuclease</keyword>
<dbReference type="InterPro" id="IPR012337">
    <property type="entry name" value="RNaseH-like_sf"/>
</dbReference>
<dbReference type="InterPro" id="IPR036397">
    <property type="entry name" value="RNaseH_sf"/>
</dbReference>
<reference evidence="12" key="1">
    <citation type="submission" date="2013-02" db="EMBL/GenBank/DDBJ databases">
        <authorList>
            <consortium name="The Broad Institute Genome Sequencing Platform"/>
            <person name="Cuomo C."/>
            <person name="Becnel J."/>
            <person name="Sanscrainte N."/>
            <person name="Walker B."/>
            <person name="Young S.K."/>
            <person name="Zeng Q."/>
            <person name="Gargeya S."/>
            <person name="Fitzgerald M."/>
            <person name="Haas B."/>
            <person name="Abouelleil A."/>
            <person name="Alvarado L."/>
            <person name="Arachchi H.M."/>
            <person name="Berlin A.M."/>
            <person name="Chapman S.B."/>
            <person name="Dewar J."/>
            <person name="Goldberg J."/>
            <person name="Griggs A."/>
            <person name="Gujja S."/>
            <person name="Hansen M."/>
            <person name="Howarth C."/>
            <person name="Imamovic A."/>
            <person name="Larimer J."/>
            <person name="McCowan C."/>
            <person name="Murphy C."/>
            <person name="Neiman D."/>
            <person name="Pearson M."/>
            <person name="Priest M."/>
            <person name="Roberts A."/>
            <person name="Saif S."/>
            <person name="Shea T."/>
            <person name="Sisk P."/>
            <person name="Sykes S."/>
            <person name="Wortman J."/>
            <person name="Nusbaum C."/>
            <person name="Birren B."/>
        </authorList>
    </citation>
    <scope>NUCLEOTIDE SEQUENCE [LARGE SCALE GENOMIC DNA]</scope>
    <source>
        <strain evidence="12">PRA339</strain>
    </source>
</reference>
<dbReference type="HOGENOM" id="CLU_036532_0_4_1"/>
<keyword evidence="12" id="KW-1185">Reference proteome</keyword>
<feature type="binding site" evidence="8">
    <location>
        <position position="21"/>
    </location>
    <ligand>
        <name>a divalent metal cation</name>
        <dbReference type="ChEBI" id="CHEBI:60240"/>
    </ligand>
</feature>
<evidence type="ECO:0000256" key="7">
    <source>
        <dbReference type="ARBA" id="ARBA00022801"/>
    </source>
</evidence>
<reference evidence="11 12" key="2">
    <citation type="submission" date="2014-03" db="EMBL/GenBank/DDBJ databases">
        <title>The Genome Sequence of Anncaliia algerae insect isolate PRA339.</title>
        <authorList>
            <consortium name="The Broad Institute Genome Sequencing Platform"/>
            <consortium name="The Broad Institute Genome Sequencing Center for Infectious Disease"/>
            <person name="Cuomo C."/>
            <person name="Becnel J."/>
            <person name="Sanscrainte N."/>
            <person name="Walker B."/>
            <person name="Young S.K."/>
            <person name="Zeng Q."/>
            <person name="Gargeya S."/>
            <person name="Fitzgerald M."/>
            <person name="Haas B."/>
            <person name="Abouelleil A."/>
            <person name="Alvarado L."/>
            <person name="Arachchi H.M."/>
            <person name="Berlin A.M."/>
            <person name="Chapman S.B."/>
            <person name="Dewar J."/>
            <person name="Goldberg J."/>
            <person name="Griggs A."/>
            <person name="Gujja S."/>
            <person name="Hansen M."/>
            <person name="Howarth C."/>
            <person name="Imamovic A."/>
            <person name="Larimer J."/>
            <person name="McCowan C."/>
            <person name="Murphy C."/>
            <person name="Neiman D."/>
            <person name="Pearson M."/>
            <person name="Priest M."/>
            <person name="Roberts A."/>
            <person name="Saif S."/>
            <person name="Shea T."/>
            <person name="Sisk P."/>
            <person name="Sykes S."/>
            <person name="Wortman J."/>
            <person name="Nusbaum C."/>
            <person name="Birren B."/>
        </authorList>
    </citation>
    <scope>NUCLEOTIDE SEQUENCE [LARGE SCALE GENOMIC DNA]</scope>
    <source>
        <strain evidence="11 12">PRA339</strain>
    </source>
</reference>
<comment type="cofactor">
    <cofactor evidence="8">
        <name>Mn(2+)</name>
        <dbReference type="ChEBI" id="CHEBI:29035"/>
    </cofactor>
    <cofactor evidence="8">
        <name>Mg(2+)</name>
        <dbReference type="ChEBI" id="CHEBI:18420"/>
    </cofactor>
    <text evidence="8">Manganese or magnesium. Binds 1 divalent metal ion per monomer in the absence of substrate. May bind a second metal ion after substrate binding.</text>
</comment>
<gene>
    <name evidence="11" type="ORF">H312_02187</name>
</gene>
<dbReference type="NCBIfam" id="TIGR00729">
    <property type="entry name" value="ribonuclease HII"/>
    <property type="match status" value="1"/>
</dbReference>
<dbReference type="Gene3D" id="3.30.420.10">
    <property type="entry name" value="Ribonuclease H-like superfamily/Ribonuclease H"/>
    <property type="match status" value="1"/>
</dbReference>
<dbReference type="Gene3D" id="1.10.10.460">
    <property type="entry name" value="Ribonuclease hii. Domain 2"/>
    <property type="match status" value="1"/>
</dbReference>
<sequence>MKIHKTFFKATNKEVIIGIDEAGRGPVIGPLVYGMLVAETPIIQNFKDSKKLTPKQREMFFSEIENNFSYSYNVLTPEFLNKSMINNNLNELCFDAIFELLEECNKIYKVKEIYVDTVGVPEKLQKLIKDKYKCKVIVESKADIKYKVVSGASIIAKVIRDGYIKDLNVGSGYPSDPQTVAYLKSVYDPLLGFPSFVRIKWKTVENFYCKKKSKELKGKLKGFFVGKE</sequence>
<evidence type="ECO:0000256" key="1">
    <source>
        <dbReference type="ARBA" id="ARBA00000077"/>
    </source>
</evidence>
<evidence type="ECO:0000256" key="4">
    <source>
        <dbReference type="ARBA" id="ARBA00022722"/>
    </source>
</evidence>
<keyword evidence="5 8" id="KW-0479">Metal-binding</keyword>
<dbReference type="AlphaFoldDB" id="A0A059F095"/>
<evidence type="ECO:0000256" key="8">
    <source>
        <dbReference type="PROSITE-ProRule" id="PRU01319"/>
    </source>
</evidence>
<feature type="binding site" evidence="8">
    <location>
        <position position="20"/>
    </location>
    <ligand>
        <name>a divalent metal cation</name>
        <dbReference type="ChEBI" id="CHEBI:60240"/>
    </ligand>
</feature>
<comment type="catalytic activity">
    <reaction evidence="1 8 9">
        <text>Endonucleolytic cleavage to 5'-phosphomonoester.</text>
        <dbReference type="EC" id="3.1.26.4"/>
    </reaction>
</comment>
<dbReference type="GO" id="GO:0004523">
    <property type="term" value="F:RNA-DNA hybrid ribonuclease activity"/>
    <property type="evidence" value="ECO:0007669"/>
    <property type="project" value="UniProtKB-UniRule"/>
</dbReference>
<evidence type="ECO:0000256" key="3">
    <source>
        <dbReference type="ARBA" id="ARBA00007058"/>
    </source>
</evidence>
<dbReference type="GO" id="GO:0046872">
    <property type="term" value="F:metal ion binding"/>
    <property type="evidence" value="ECO:0007669"/>
    <property type="project" value="UniProtKB-KW"/>
</dbReference>
<dbReference type="STRING" id="1288291.A0A059F095"/>
<dbReference type="InterPro" id="IPR001352">
    <property type="entry name" value="RNase_HII/HIII"/>
</dbReference>
<evidence type="ECO:0000256" key="9">
    <source>
        <dbReference type="RuleBase" id="RU003515"/>
    </source>
</evidence>
<dbReference type="PROSITE" id="PS51975">
    <property type="entry name" value="RNASE_H_2"/>
    <property type="match status" value="1"/>
</dbReference>
<comment type="function">
    <text evidence="9">Endonuclease that specifically degrades the RNA of RNA-DNA hybrids.</text>
</comment>
<dbReference type="SUPFAM" id="SSF53098">
    <property type="entry name" value="Ribonuclease H-like"/>
    <property type="match status" value="1"/>
</dbReference>
<keyword evidence="7 8" id="KW-0378">Hydrolase</keyword>
<comment type="cofactor">
    <cofactor evidence="2">
        <name>Mg(2+)</name>
        <dbReference type="ChEBI" id="CHEBI:18420"/>
    </cofactor>
</comment>
<dbReference type="GO" id="GO:0043137">
    <property type="term" value="P:DNA replication, removal of RNA primer"/>
    <property type="evidence" value="ECO:0007669"/>
    <property type="project" value="EnsemblFungi"/>
</dbReference>
<dbReference type="EMBL" id="KK365182">
    <property type="protein sequence ID" value="KCZ80419.1"/>
    <property type="molecule type" value="Genomic_DNA"/>
</dbReference>
<accession>A0A059F095</accession>
<dbReference type="PANTHER" id="PTHR10954">
    <property type="entry name" value="RIBONUCLEASE H2 SUBUNIT A"/>
    <property type="match status" value="1"/>
</dbReference>
<dbReference type="Proteomes" id="UP000030655">
    <property type="component" value="Unassembled WGS sequence"/>
</dbReference>
<name>A0A059F095_9MICR</name>
<evidence type="ECO:0000313" key="11">
    <source>
        <dbReference type="EMBL" id="KCZ80419.1"/>
    </source>
</evidence>
<evidence type="ECO:0000256" key="5">
    <source>
        <dbReference type="ARBA" id="ARBA00022723"/>
    </source>
</evidence>